<evidence type="ECO:0000313" key="3">
    <source>
        <dbReference type="EMBL" id="VIO59295.1"/>
    </source>
</evidence>
<dbReference type="Proteomes" id="UP000746612">
    <property type="component" value="Unassembled WGS sequence"/>
</dbReference>
<evidence type="ECO:0000313" key="4">
    <source>
        <dbReference type="Proteomes" id="UP000746612"/>
    </source>
</evidence>
<keyword evidence="1" id="KW-1133">Transmembrane helix</keyword>
<sequence length="134" mass="14342">MHAEASTKKQVAAISICCNVWCSVTSTVSSYFALPSSSFSKTLRPTFPTRFTAATATHVSLSSTWRNTSTSHPNQHGPFHCFFIFSSKVPLKRPTTRPLSGIVRRDRSACACACACGPVALLPVPVPGKGGKQI</sequence>
<evidence type="ECO:0000256" key="1">
    <source>
        <dbReference type="SAM" id="Phobius"/>
    </source>
</evidence>
<protein>
    <submittedName>
        <fullName evidence="2">Uncharacterized protein</fullName>
    </submittedName>
</protein>
<reference evidence="2" key="2">
    <citation type="submission" date="2021-03" db="EMBL/GenBank/DDBJ databases">
        <authorList>
            <person name="Alouane T."/>
            <person name="Langin T."/>
            <person name="Bonhomme L."/>
        </authorList>
    </citation>
    <scope>NUCLEOTIDE SEQUENCE</scope>
    <source>
        <strain evidence="2">MDC_Fg202</strain>
    </source>
</reference>
<dbReference type="EMBL" id="CAJPIJ010000071">
    <property type="protein sequence ID" value="CAG1966733.1"/>
    <property type="molecule type" value="Genomic_DNA"/>
</dbReference>
<evidence type="ECO:0000313" key="2">
    <source>
        <dbReference type="EMBL" id="CAG1966733.1"/>
    </source>
</evidence>
<keyword evidence="1" id="KW-0472">Membrane</keyword>
<name>A0A4U9ESG5_GIBZA</name>
<organism evidence="2 4">
    <name type="scientific">Gibberella zeae</name>
    <name type="common">Wheat head blight fungus</name>
    <name type="synonym">Fusarium graminearum</name>
    <dbReference type="NCBI Taxonomy" id="5518"/>
    <lineage>
        <taxon>Eukaryota</taxon>
        <taxon>Fungi</taxon>
        <taxon>Dikarya</taxon>
        <taxon>Ascomycota</taxon>
        <taxon>Pezizomycotina</taxon>
        <taxon>Sordariomycetes</taxon>
        <taxon>Hypocreomycetidae</taxon>
        <taxon>Hypocreales</taxon>
        <taxon>Nectriaceae</taxon>
        <taxon>Fusarium</taxon>
    </lineage>
</organism>
<feature type="transmembrane region" description="Helical" evidence="1">
    <location>
        <begin position="12"/>
        <end position="34"/>
    </location>
</feature>
<gene>
    <name evidence="3" type="ORF">FUG_LOCUS337102</name>
    <name evidence="2" type="ORF">MDCFG202_LOCUS34119</name>
</gene>
<dbReference type="EMBL" id="CAAKMV010000138">
    <property type="protein sequence ID" value="VIO59295.1"/>
    <property type="molecule type" value="Genomic_DNA"/>
</dbReference>
<dbReference type="AlphaFoldDB" id="A0A4U9ESG5"/>
<proteinExistence type="predicted"/>
<accession>A0A4U9ESG5</accession>
<keyword evidence="1" id="KW-0812">Transmembrane</keyword>
<reference evidence="3" key="1">
    <citation type="submission" date="2019-04" db="EMBL/GenBank/DDBJ databases">
        <authorList>
            <person name="Melise S."/>
            <person name="Noan J."/>
            <person name="Okalmin O."/>
        </authorList>
    </citation>
    <scope>NUCLEOTIDE SEQUENCE</scope>
    <source>
        <strain evidence="3">FN9</strain>
    </source>
</reference>